<keyword evidence="3" id="KW-1185">Reference proteome</keyword>
<protein>
    <recommendedName>
        <fullName evidence="1">Methyltransferase domain-containing protein</fullName>
    </recommendedName>
</protein>
<dbReference type="Gene3D" id="3.40.50.150">
    <property type="entry name" value="Vaccinia Virus protein VP39"/>
    <property type="match status" value="1"/>
</dbReference>
<evidence type="ECO:0000313" key="2">
    <source>
        <dbReference type="EMBL" id="GAA1696684.1"/>
    </source>
</evidence>
<dbReference type="EMBL" id="BAAANY010000020">
    <property type="protein sequence ID" value="GAA1696684.1"/>
    <property type="molecule type" value="Genomic_DNA"/>
</dbReference>
<dbReference type="SUPFAM" id="SSF53335">
    <property type="entry name" value="S-adenosyl-L-methionine-dependent methyltransferases"/>
    <property type="match status" value="1"/>
</dbReference>
<dbReference type="Pfam" id="PF13649">
    <property type="entry name" value="Methyltransf_25"/>
    <property type="match status" value="1"/>
</dbReference>
<reference evidence="3" key="1">
    <citation type="journal article" date="2019" name="Int. J. Syst. Evol. Microbiol.">
        <title>The Global Catalogue of Microorganisms (GCM) 10K type strain sequencing project: providing services to taxonomists for standard genome sequencing and annotation.</title>
        <authorList>
            <consortium name="The Broad Institute Genomics Platform"/>
            <consortium name="The Broad Institute Genome Sequencing Center for Infectious Disease"/>
            <person name="Wu L."/>
            <person name="Ma J."/>
        </authorList>
    </citation>
    <scope>NUCLEOTIDE SEQUENCE [LARGE SCALE GENOMIC DNA]</scope>
    <source>
        <strain evidence="3">JCM 14718</strain>
    </source>
</reference>
<dbReference type="PANTHER" id="PTHR42912:SF80">
    <property type="entry name" value="METHYLTRANSFERASE DOMAIN-CONTAINING PROTEIN"/>
    <property type="match status" value="1"/>
</dbReference>
<dbReference type="InterPro" id="IPR029063">
    <property type="entry name" value="SAM-dependent_MTases_sf"/>
</dbReference>
<evidence type="ECO:0000313" key="3">
    <source>
        <dbReference type="Proteomes" id="UP001500618"/>
    </source>
</evidence>
<dbReference type="RefSeq" id="WP_163566770.1">
    <property type="nucleotide sequence ID" value="NZ_BAAANY010000020.1"/>
</dbReference>
<comment type="caution">
    <text evidence="2">The sequence shown here is derived from an EMBL/GenBank/DDBJ whole genome shotgun (WGS) entry which is preliminary data.</text>
</comment>
<evidence type="ECO:0000259" key="1">
    <source>
        <dbReference type="Pfam" id="PF13649"/>
    </source>
</evidence>
<organism evidence="2 3">
    <name type="scientific">Fodinicola feengrottensis</name>
    <dbReference type="NCBI Taxonomy" id="435914"/>
    <lineage>
        <taxon>Bacteria</taxon>
        <taxon>Bacillati</taxon>
        <taxon>Actinomycetota</taxon>
        <taxon>Actinomycetes</taxon>
        <taxon>Mycobacteriales</taxon>
        <taxon>Fodinicola</taxon>
    </lineage>
</organism>
<dbReference type="Proteomes" id="UP001500618">
    <property type="component" value="Unassembled WGS sequence"/>
</dbReference>
<name>A0ABP4U022_9ACTN</name>
<gene>
    <name evidence="2" type="ORF">GCM10009765_52410</name>
</gene>
<sequence length="234" mass="25383">MGRRLAERAELKPGDHVLDVACGTGTSLVPAALAVSPTGRAVGVDYAPSMVAAARSALRTAGADHAEVIEMDASRLEFPDNSFDVVLCGMALIFVGLDGGLAEIARVVRPGGRLLVTAPGAVTEPFQIFEELCRKYDLKPLPIGEVPDLADIPAKLPKAGLVDMQVMPDQFTLAFANADDVWQWHWSHGHRWFLEQLDDERLASFKQDLFDRLAQLPSLSVIQPFAVVQANKRS</sequence>
<proteinExistence type="predicted"/>
<dbReference type="InterPro" id="IPR050508">
    <property type="entry name" value="Methyltransf_Superfamily"/>
</dbReference>
<feature type="domain" description="Methyltransferase" evidence="1">
    <location>
        <begin position="17"/>
        <end position="112"/>
    </location>
</feature>
<dbReference type="InterPro" id="IPR041698">
    <property type="entry name" value="Methyltransf_25"/>
</dbReference>
<dbReference type="PANTHER" id="PTHR42912">
    <property type="entry name" value="METHYLTRANSFERASE"/>
    <property type="match status" value="1"/>
</dbReference>
<dbReference type="CDD" id="cd02440">
    <property type="entry name" value="AdoMet_MTases"/>
    <property type="match status" value="1"/>
</dbReference>
<accession>A0ABP4U022</accession>